<evidence type="ECO:0000313" key="2">
    <source>
        <dbReference type="EMBL" id="KJA14474.1"/>
    </source>
</evidence>
<accession>A0A0D2N5L6</accession>
<dbReference type="EMBL" id="KN817678">
    <property type="protein sequence ID" value="KJA14474.1"/>
    <property type="molecule type" value="Genomic_DNA"/>
</dbReference>
<feature type="region of interest" description="Disordered" evidence="1">
    <location>
        <begin position="1"/>
        <end position="23"/>
    </location>
</feature>
<organism evidence="2 3">
    <name type="scientific">Hypholoma sublateritium (strain FD-334 SS-4)</name>
    <dbReference type="NCBI Taxonomy" id="945553"/>
    <lineage>
        <taxon>Eukaryota</taxon>
        <taxon>Fungi</taxon>
        <taxon>Dikarya</taxon>
        <taxon>Basidiomycota</taxon>
        <taxon>Agaricomycotina</taxon>
        <taxon>Agaricomycetes</taxon>
        <taxon>Agaricomycetidae</taxon>
        <taxon>Agaricales</taxon>
        <taxon>Agaricineae</taxon>
        <taxon>Strophariaceae</taxon>
        <taxon>Hypholoma</taxon>
    </lineage>
</organism>
<evidence type="ECO:0000313" key="3">
    <source>
        <dbReference type="Proteomes" id="UP000054270"/>
    </source>
</evidence>
<feature type="compositionally biased region" description="Polar residues" evidence="1">
    <location>
        <begin position="1"/>
        <end position="16"/>
    </location>
</feature>
<dbReference type="Proteomes" id="UP000054270">
    <property type="component" value="Unassembled WGS sequence"/>
</dbReference>
<sequence length="427" mass="48655">MGFQSRGSNEDPSTSLKDGWRESNITIQVPDGNEHIDEGDIPTFVIHGLHHRSITAVIRSVFEDTTSRRFHYTPFKSFWKNSSDSPAQRVYDELYSSDSMIEAHTKLQQSPPERGCELERVVASLMFWSDSTHLANFGTASLWPLYLFFGNQSKSLRGKPRTASCHHIAYIPKLPANFHDFVSALTGEAPTADILTHCRREVMHAVWALLLDEEFLHAYKHGIVIECPDGISRRFYPRIFTYSADYPEKVLLATIRNFGSMPCPRCLVSKERIPEVGMNNDDKRRENNRRVADDNLFSKIKTARTWIYNQGLRVKAAAVERLLSPTSLVPTANAFSVLSQFGLDYHTMLVVDFMHEFELGVWKATFKHLIRILFAHGGSTISSLNERYRAVPTFGRSTIRKFTENASAMKKLAARDYEDLLQVSNID</sequence>
<proteinExistence type="predicted"/>
<dbReference type="OMA" id="HEYEKIY"/>
<protein>
    <submittedName>
        <fullName evidence="2">Uncharacterized protein</fullName>
    </submittedName>
</protein>
<dbReference type="Pfam" id="PF18759">
    <property type="entry name" value="Plavaka"/>
    <property type="match status" value="1"/>
</dbReference>
<dbReference type="STRING" id="945553.A0A0D2N5L6"/>
<dbReference type="AlphaFoldDB" id="A0A0D2N5L6"/>
<name>A0A0D2N5L6_HYPSF</name>
<dbReference type="OrthoDB" id="3208495at2759"/>
<reference evidence="3" key="1">
    <citation type="submission" date="2014-04" db="EMBL/GenBank/DDBJ databases">
        <title>Evolutionary Origins and Diversification of the Mycorrhizal Mutualists.</title>
        <authorList>
            <consortium name="DOE Joint Genome Institute"/>
            <consortium name="Mycorrhizal Genomics Consortium"/>
            <person name="Kohler A."/>
            <person name="Kuo A."/>
            <person name="Nagy L.G."/>
            <person name="Floudas D."/>
            <person name="Copeland A."/>
            <person name="Barry K.W."/>
            <person name="Cichocki N."/>
            <person name="Veneault-Fourrey C."/>
            <person name="LaButti K."/>
            <person name="Lindquist E.A."/>
            <person name="Lipzen A."/>
            <person name="Lundell T."/>
            <person name="Morin E."/>
            <person name="Murat C."/>
            <person name="Riley R."/>
            <person name="Ohm R."/>
            <person name="Sun H."/>
            <person name="Tunlid A."/>
            <person name="Henrissat B."/>
            <person name="Grigoriev I.V."/>
            <person name="Hibbett D.S."/>
            <person name="Martin F."/>
        </authorList>
    </citation>
    <scope>NUCLEOTIDE SEQUENCE [LARGE SCALE GENOMIC DNA]</scope>
    <source>
        <strain evidence="3">FD-334 SS-4</strain>
    </source>
</reference>
<dbReference type="InterPro" id="IPR041078">
    <property type="entry name" value="Plavaka"/>
</dbReference>
<evidence type="ECO:0000256" key="1">
    <source>
        <dbReference type="SAM" id="MobiDB-lite"/>
    </source>
</evidence>
<keyword evidence="3" id="KW-1185">Reference proteome</keyword>
<gene>
    <name evidence="2" type="ORF">HYPSUDRAFT_150407</name>
</gene>